<protein>
    <submittedName>
        <fullName evidence="2">Mannose-6-phosphate isomerase</fullName>
    </submittedName>
</protein>
<name>A0A2P8D2K8_9BACT</name>
<dbReference type="InterPro" id="IPR014710">
    <property type="entry name" value="RmlC-like_jellyroll"/>
</dbReference>
<keyword evidence="2" id="KW-0413">Isomerase</keyword>
<dbReference type="SUPFAM" id="SSF51182">
    <property type="entry name" value="RmlC-like cupins"/>
    <property type="match status" value="1"/>
</dbReference>
<dbReference type="GO" id="GO:0009298">
    <property type="term" value="P:GDP-mannose biosynthetic process"/>
    <property type="evidence" value="ECO:0007669"/>
    <property type="project" value="TreeGrafter"/>
</dbReference>
<dbReference type="CDD" id="cd02213">
    <property type="entry name" value="cupin_PMI_typeII_C"/>
    <property type="match status" value="1"/>
</dbReference>
<comment type="caution">
    <text evidence="2">The sequence shown here is derived from an EMBL/GenBank/DDBJ whole genome shotgun (WGS) entry which is preliminary data.</text>
</comment>
<dbReference type="EMBL" id="PYGD01000005">
    <property type="protein sequence ID" value="PSK91458.1"/>
    <property type="molecule type" value="Genomic_DNA"/>
</dbReference>
<dbReference type="GO" id="GO:0005976">
    <property type="term" value="P:polysaccharide metabolic process"/>
    <property type="evidence" value="ECO:0007669"/>
    <property type="project" value="InterPro"/>
</dbReference>
<keyword evidence="3" id="KW-1185">Reference proteome</keyword>
<accession>A0A2P8D2K8</accession>
<dbReference type="InterPro" id="IPR011051">
    <property type="entry name" value="RmlC_Cupin_sf"/>
</dbReference>
<dbReference type="Pfam" id="PF01050">
    <property type="entry name" value="MannoseP_isomer"/>
    <property type="match status" value="1"/>
</dbReference>
<dbReference type="GO" id="GO:0004475">
    <property type="term" value="F:mannose-1-phosphate guanylyltransferase (GTP) activity"/>
    <property type="evidence" value="ECO:0007669"/>
    <property type="project" value="TreeGrafter"/>
</dbReference>
<dbReference type="AlphaFoldDB" id="A0A2P8D2K8"/>
<dbReference type="PANTHER" id="PTHR46390">
    <property type="entry name" value="MANNOSE-1-PHOSPHATE GUANYLYLTRANSFERASE"/>
    <property type="match status" value="1"/>
</dbReference>
<dbReference type="GO" id="GO:0016853">
    <property type="term" value="F:isomerase activity"/>
    <property type="evidence" value="ECO:0007669"/>
    <property type="project" value="UniProtKB-KW"/>
</dbReference>
<evidence type="ECO:0000313" key="2">
    <source>
        <dbReference type="EMBL" id="PSK91458.1"/>
    </source>
</evidence>
<feature type="domain" description="Mannose-6-phosphate isomerase type II C-terminal" evidence="1">
    <location>
        <begin position="9"/>
        <end position="115"/>
    </location>
</feature>
<dbReference type="PANTHER" id="PTHR46390:SF1">
    <property type="entry name" value="MANNOSE-1-PHOSPHATE GUANYLYLTRANSFERASE"/>
    <property type="match status" value="1"/>
</dbReference>
<organism evidence="2 3">
    <name type="scientific">Taibaiella chishuiensis</name>
    <dbReference type="NCBI Taxonomy" id="1434707"/>
    <lineage>
        <taxon>Bacteria</taxon>
        <taxon>Pseudomonadati</taxon>
        <taxon>Bacteroidota</taxon>
        <taxon>Chitinophagia</taxon>
        <taxon>Chitinophagales</taxon>
        <taxon>Chitinophagaceae</taxon>
        <taxon>Taibaiella</taxon>
    </lineage>
</organism>
<dbReference type="InterPro" id="IPR051161">
    <property type="entry name" value="Mannose-6P_isomerase_type2"/>
</dbReference>
<dbReference type="InterPro" id="IPR001538">
    <property type="entry name" value="Man6P_isomerase-2_C"/>
</dbReference>
<dbReference type="OrthoDB" id="9806359at2"/>
<dbReference type="Proteomes" id="UP000240572">
    <property type="component" value="Unassembled WGS sequence"/>
</dbReference>
<proteinExistence type="predicted"/>
<evidence type="ECO:0000259" key="1">
    <source>
        <dbReference type="Pfam" id="PF01050"/>
    </source>
</evidence>
<evidence type="ECO:0000313" key="3">
    <source>
        <dbReference type="Proteomes" id="UP000240572"/>
    </source>
</evidence>
<dbReference type="RefSeq" id="WP_106523359.1">
    <property type="nucleotide sequence ID" value="NZ_PYGD01000005.1"/>
</dbReference>
<dbReference type="Gene3D" id="2.60.120.10">
    <property type="entry name" value="Jelly Rolls"/>
    <property type="match status" value="1"/>
</dbReference>
<sequence>MEQTTTDSKHDIRPWGQYWVLEDTATHKVKHIEVNPGGRLSYQYHHHRSEVWTIVKGVARVTLEDVVTDYTPGQVVIIPQGARHRVQNPGAELLEMIEVQLGTYFGEDDIIRIEDDYARE</sequence>
<gene>
    <name evidence="2" type="ORF">B0I18_10541</name>
</gene>
<reference evidence="2 3" key="1">
    <citation type="submission" date="2018-03" db="EMBL/GenBank/DDBJ databases">
        <title>Genomic Encyclopedia of Type Strains, Phase III (KMG-III): the genomes of soil and plant-associated and newly described type strains.</title>
        <authorList>
            <person name="Whitman W."/>
        </authorList>
    </citation>
    <scope>NUCLEOTIDE SEQUENCE [LARGE SCALE GENOMIC DNA]</scope>
    <source>
        <strain evidence="2 3">CGMCC 1.12700</strain>
    </source>
</reference>